<dbReference type="GO" id="GO:0033930">
    <property type="term" value="F:keratan-sulfate endo-1,4-beta-galactosidase activity"/>
    <property type="evidence" value="ECO:0007669"/>
    <property type="project" value="UniProtKB-EC"/>
</dbReference>
<dbReference type="CDD" id="cd08023">
    <property type="entry name" value="GH16_laminarinase_like"/>
    <property type="match status" value="1"/>
</dbReference>
<dbReference type="PROSITE" id="PS51257">
    <property type="entry name" value="PROKAR_LIPOPROTEIN"/>
    <property type="match status" value="1"/>
</dbReference>
<reference evidence="4 5" key="1">
    <citation type="submission" date="2016-08" db="EMBL/GenBank/DDBJ databases">
        <authorList>
            <person name="Seilhamer J.J."/>
        </authorList>
    </citation>
    <scope>NUCLEOTIDE SEQUENCE [LARGE SCALE GENOMIC DNA]</scope>
    <source>
        <strain evidence="4">M3/6</strain>
    </source>
</reference>
<dbReference type="SUPFAM" id="SSF49899">
    <property type="entry name" value="Concanavalin A-like lectins/glucanases"/>
    <property type="match status" value="1"/>
</dbReference>
<dbReference type="InterPro" id="IPR000757">
    <property type="entry name" value="Beta-glucanase-like"/>
</dbReference>
<sequence>MTRNTILVMILALTAGLVACTGQKSDPDKFRKGWTLAWEDDFDGKTGLDTWSKIPRGKQHMSRYMSDNEALYILEDGLLVLRGVENAGNNAEIPFLTGGITRQGVKKNSVSRVEVRARMNPVAGAVPFVSLLPSDGTGNIAIDIMERYGYDEFIYQSVTSQYTTTEGMPDNPPSSALVGVNPNQFHTYGVETYPDSVVFFVDNNRTKKYPRILTDIPGQFPFNDMDLDLFIGIRLNKDTDSTELPVDMFIDWVRYYEPETNN</sequence>
<dbReference type="PANTHER" id="PTHR10963">
    <property type="entry name" value="GLYCOSYL HYDROLASE-RELATED"/>
    <property type="match status" value="1"/>
</dbReference>
<evidence type="ECO:0000313" key="5">
    <source>
        <dbReference type="Proteomes" id="UP000187464"/>
    </source>
</evidence>
<dbReference type="Pfam" id="PF00722">
    <property type="entry name" value="Glyco_hydro_16"/>
    <property type="match status" value="1"/>
</dbReference>
<evidence type="ECO:0000256" key="2">
    <source>
        <dbReference type="SAM" id="SignalP"/>
    </source>
</evidence>
<dbReference type="RefSeq" id="WP_076930429.1">
    <property type="nucleotide sequence ID" value="NZ_DAMBAO010000036.1"/>
</dbReference>
<dbReference type="Gene3D" id="2.60.120.200">
    <property type="match status" value="1"/>
</dbReference>
<dbReference type="PROSITE" id="PS51762">
    <property type="entry name" value="GH16_2"/>
    <property type="match status" value="1"/>
</dbReference>
<dbReference type="AlphaFoldDB" id="A0A1R3T9X1"/>
<name>A0A1R3T9X1_9BACT</name>
<evidence type="ECO:0000259" key="3">
    <source>
        <dbReference type="PROSITE" id="PS51762"/>
    </source>
</evidence>
<comment type="similarity">
    <text evidence="1">Belongs to the glycosyl hydrolase 16 family.</text>
</comment>
<gene>
    <name evidence="4" type="ORF">PSM36_1574</name>
</gene>
<evidence type="ECO:0000313" key="4">
    <source>
        <dbReference type="EMBL" id="SCD20394.1"/>
    </source>
</evidence>
<keyword evidence="4" id="KW-0326">Glycosidase</keyword>
<organism evidence="4 5">
    <name type="scientific">Proteiniphilum saccharofermentans</name>
    <dbReference type="NCBI Taxonomy" id="1642647"/>
    <lineage>
        <taxon>Bacteria</taxon>
        <taxon>Pseudomonadati</taxon>
        <taxon>Bacteroidota</taxon>
        <taxon>Bacteroidia</taxon>
        <taxon>Bacteroidales</taxon>
        <taxon>Dysgonomonadaceae</taxon>
        <taxon>Proteiniphilum</taxon>
    </lineage>
</organism>
<dbReference type="GO" id="GO:0005975">
    <property type="term" value="P:carbohydrate metabolic process"/>
    <property type="evidence" value="ECO:0007669"/>
    <property type="project" value="InterPro"/>
</dbReference>
<dbReference type="Proteomes" id="UP000187464">
    <property type="component" value="Chromosome I"/>
</dbReference>
<dbReference type="STRING" id="1642647.PSM36_1574"/>
<proteinExistence type="inferred from homology"/>
<keyword evidence="4" id="KW-0378">Hydrolase</keyword>
<keyword evidence="5" id="KW-1185">Reference proteome</keyword>
<protein>
    <submittedName>
        <fullName evidence="4">Putative endo-beta-galactosidase</fullName>
        <ecNumber evidence="4">3.2.1.103</ecNumber>
    </submittedName>
</protein>
<dbReference type="EC" id="3.2.1.103" evidence="4"/>
<keyword evidence="2" id="KW-0732">Signal</keyword>
<feature type="chain" id="PRO_5012910034" evidence="2">
    <location>
        <begin position="20"/>
        <end position="262"/>
    </location>
</feature>
<accession>A0A1R3T9X1</accession>
<dbReference type="PANTHER" id="PTHR10963:SF55">
    <property type="entry name" value="GLYCOSIDE HYDROLASE FAMILY 16 PROTEIN"/>
    <property type="match status" value="1"/>
</dbReference>
<dbReference type="InterPro" id="IPR050546">
    <property type="entry name" value="Glycosyl_Hydrlase_16"/>
</dbReference>
<evidence type="ECO:0000256" key="1">
    <source>
        <dbReference type="ARBA" id="ARBA00006865"/>
    </source>
</evidence>
<feature type="domain" description="GH16" evidence="3">
    <location>
        <begin position="49"/>
        <end position="261"/>
    </location>
</feature>
<feature type="signal peptide" evidence="2">
    <location>
        <begin position="1"/>
        <end position="19"/>
    </location>
</feature>
<dbReference type="KEGG" id="psac:PSM36_1574"/>
<dbReference type="EMBL" id="LT605205">
    <property type="protein sequence ID" value="SCD20394.1"/>
    <property type="molecule type" value="Genomic_DNA"/>
</dbReference>
<dbReference type="InterPro" id="IPR013320">
    <property type="entry name" value="ConA-like_dom_sf"/>
</dbReference>